<dbReference type="Proteomes" id="UP000599109">
    <property type="component" value="Unassembled WGS sequence"/>
</dbReference>
<dbReference type="EMBL" id="JAEQNE010000008">
    <property type="protein sequence ID" value="MBL0394313.1"/>
    <property type="molecule type" value="Genomic_DNA"/>
</dbReference>
<dbReference type="RefSeq" id="WP_201676990.1">
    <property type="nucleotide sequence ID" value="NZ_JAEQNE010000008.1"/>
</dbReference>
<gene>
    <name evidence="1" type="ORF">JJ685_24450</name>
</gene>
<reference evidence="1 2" key="1">
    <citation type="journal article" date="2017" name="Int. J. Syst. Evol. Microbiol.">
        <title>Ramlibacter monticola sp. nov., isolated from forest soil.</title>
        <authorList>
            <person name="Chaudhary D.K."/>
            <person name="Kim J."/>
        </authorList>
    </citation>
    <scope>NUCLEOTIDE SEQUENCE [LARGE SCALE GENOMIC DNA]</scope>
    <source>
        <strain evidence="1 2">KACC 19175</strain>
    </source>
</reference>
<keyword evidence="2" id="KW-1185">Reference proteome</keyword>
<dbReference type="AlphaFoldDB" id="A0A936Z3E9"/>
<evidence type="ECO:0000313" key="2">
    <source>
        <dbReference type="Proteomes" id="UP000599109"/>
    </source>
</evidence>
<proteinExistence type="predicted"/>
<evidence type="ECO:0000313" key="1">
    <source>
        <dbReference type="EMBL" id="MBL0394313.1"/>
    </source>
</evidence>
<name>A0A936Z3E9_9BURK</name>
<accession>A0A936Z3E9</accession>
<organism evidence="1 2">
    <name type="scientific">Ramlibacter monticola</name>
    <dbReference type="NCBI Taxonomy" id="1926872"/>
    <lineage>
        <taxon>Bacteria</taxon>
        <taxon>Pseudomonadati</taxon>
        <taxon>Pseudomonadota</taxon>
        <taxon>Betaproteobacteria</taxon>
        <taxon>Burkholderiales</taxon>
        <taxon>Comamonadaceae</taxon>
        <taxon>Ramlibacter</taxon>
    </lineage>
</organism>
<comment type="caution">
    <text evidence="1">The sequence shown here is derived from an EMBL/GenBank/DDBJ whole genome shotgun (WGS) entry which is preliminary data.</text>
</comment>
<sequence length="118" mass="12966">MNRTTPALLRTLAPERQAPLHRLGGLLARWHCWRKVYSPERGYARPGGPASPEDELEELLMGTIEAHVVKMPLELQRAIAQLARAECLGVEGEFDTAQSLCARARALIEAALIGEGLL</sequence>
<protein>
    <submittedName>
        <fullName evidence="1">Uncharacterized protein</fullName>
    </submittedName>
</protein>